<accession>A0A6B2M3K2</accession>
<dbReference type="GO" id="GO:0005886">
    <property type="term" value="C:plasma membrane"/>
    <property type="evidence" value="ECO:0007669"/>
    <property type="project" value="UniProtKB-SubCell"/>
</dbReference>
<evidence type="ECO:0000256" key="6">
    <source>
        <dbReference type="ARBA" id="ARBA00023136"/>
    </source>
</evidence>
<dbReference type="InterPro" id="IPR007182">
    <property type="entry name" value="MnhB"/>
</dbReference>
<dbReference type="AlphaFoldDB" id="A0A6B2M3K2"/>
<comment type="similarity">
    <text evidence="2">Belongs to the CPA3 antiporters (TC 2.A.63) subunit B family.</text>
</comment>
<reference evidence="9 10" key="1">
    <citation type="submission" date="2020-02" db="EMBL/GenBank/DDBJ databases">
        <title>Albibacoteraceae fam. nov., the first described family within the subdivision 4 Verrucomicrobia.</title>
        <authorList>
            <person name="Xi F."/>
        </authorList>
    </citation>
    <scope>NUCLEOTIDE SEQUENCE [LARGE SCALE GENOMIC DNA]</scope>
    <source>
        <strain evidence="9 10">CK1056</strain>
    </source>
</reference>
<proteinExistence type="inferred from homology"/>
<keyword evidence="10" id="KW-1185">Reference proteome</keyword>
<evidence type="ECO:0000313" key="9">
    <source>
        <dbReference type="EMBL" id="NDV63538.1"/>
    </source>
</evidence>
<protein>
    <submittedName>
        <fullName evidence="9">Na(+)/H(+) antiporter subunit B</fullName>
    </submittedName>
</protein>
<comment type="subcellular location">
    <subcellularLocation>
        <location evidence="1">Cell membrane</location>
        <topology evidence="1">Multi-pass membrane protein</topology>
    </subcellularLocation>
</comment>
<evidence type="ECO:0000256" key="4">
    <source>
        <dbReference type="ARBA" id="ARBA00022692"/>
    </source>
</evidence>
<sequence>MLKPDSFILRKSATLIGLIVQIFAVYLFFRGHNLPGGGFIAGVASAIGILILIFANGSAIITRLCPFDPIRLCAWGLAIATLAGLAGLAFSGSFLTHYHYKDPDFPLLGSLYLGTPLLFDLGVFLVVLGVILKVTLVLMDALQMQKQSGEAAFLIARGCDDTILEDSDFNKEENNHS</sequence>
<evidence type="ECO:0000256" key="7">
    <source>
        <dbReference type="SAM" id="Phobius"/>
    </source>
</evidence>
<keyword evidence="6 7" id="KW-0472">Membrane</keyword>
<feature type="transmembrane region" description="Helical" evidence="7">
    <location>
        <begin position="35"/>
        <end position="60"/>
    </location>
</feature>
<evidence type="ECO:0000256" key="3">
    <source>
        <dbReference type="ARBA" id="ARBA00022475"/>
    </source>
</evidence>
<feature type="transmembrane region" description="Helical" evidence="7">
    <location>
        <begin position="72"/>
        <end position="97"/>
    </location>
</feature>
<evidence type="ECO:0000256" key="5">
    <source>
        <dbReference type="ARBA" id="ARBA00022989"/>
    </source>
</evidence>
<evidence type="ECO:0000256" key="1">
    <source>
        <dbReference type="ARBA" id="ARBA00004651"/>
    </source>
</evidence>
<evidence type="ECO:0000259" key="8">
    <source>
        <dbReference type="Pfam" id="PF04039"/>
    </source>
</evidence>
<dbReference type="PANTHER" id="PTHR33932">
    <property type="entry name" value="NA(+)/H(+) ANTIPORTER SUBUNIT B"/>
    <property type="match status" value="1"/>
</dbReference>
<keyword evidence="5 7" id="KW-1133">Transmembrane helix</keyword>
<dbReference type="Proteomes" id="UP000478417">
    <property type="component" value="Unassembled WGS sequence"/>
</dbReference>
<feature type="transmembrane region" description="Helical" evidence="7">
    <location>
        <begin position="12"/>
        <end position="29"/>
    </location>
</feature>
<dbReference type="EMBL" id="JAAGNX010000003">
    <property type="protein sequence ID" value="NDV63538.1"/>
    <property type="molecule type" value="Genomic_DNA"/>
</dbReference>
<dbReference type="Pfam" id="PF04039">
    <property type="entry name" value="MnhB"/>
    <property type="match status" value="1"/>
</dbReference>
<gene>
    <name evidence="9" type="ORF">G0Q06_13820</name>
</gene>
<comment type="caution">
    <text evidence="9">The sequence shown here is derived from an EMBL/GenBank/DDBJ whole genome shotgun (WGS) entry which is preliminary data.</text>
</comment>
<dbReference type="InterPro" id="IPR050622">
    <property type="entry name" value="CPA3_antiporter_subunitB"/>
</dbReference>
<evidence type="ECO:0000256" key="2">
    <source>
        <dbReference type="ARBA" id="ARBA00009425"/>
    </source>
</evidence>
<dbReference type="PANTHER" id="PTHR33932:SF4">
    <property type="entry name" value="NA(+)_H(+) ANTIPORTER SUBUNIT B"/>
    <property type="match status" value="1"/>
</dbReference>
<feature type="transmembrane region" description="Helical" evidence="7">
    <location>
        <begin position="117"/>
        <end position="138"/>
    </location>
</feature>
<keyword evidence="4 7" id="KW-0812">Transmembrane</keyword>
<name>A0A6B2M3K2_9BACT</name>
<organism evidence="9 10">
    <name type="scientific">Oceanipulchritudo coccoides</name>
    <dbReference type="NCBI Taxonomy" id="2706888"/>
    <lineage>
        <taxon>Bacteria</taxon>
        <taxon>Pseudomonadati</taxon>
        <taxon>Verrucomicrobiota</taxon>
        <taxon>Opitutia</taxon>
        <taxon>Puniceicoccales</taxon>
        <taxon>Oceanipulchritudinaceae</taxon>
        <taxon>Oceanipulchritudo</taxon>
    </lineage>
</organism>
<dbReference type="RefSeq" id="WP_163967197.1">
    <property type="nucleotide sequence ID" value="NZ_JAAGNX010000003.1"/>
</dbReference>
<evidence type="ECO:0000313" key="10">
    <source>
        <dbReference type="Proteomes" id="UP000478417"/>
    </source>
</evidence>
<feature type="domain" description="Na+/H+ antiporter MnhB subunit-related protein" evidence="8">
    <location>
        <begin position="8"/>
        <end position="132"/>
    </location>
</feature>
<keyword evidence="3" id="KW-1003">Cell membrane</keyword>